<dbReference type="InterPro" id="IPR049012">
    <property type="entry name" value="Mutator_transp_dom"/>
</dbReference>
<feature type="transmembrane region" description="Helical" evidence="3">
    <location>
        <begin position="960"/>
        <end position="980"/>
    </location>
</feature>
<dbReference type="InterPro" id="IPR050778">
    <property type="entry name" value="Cueball_EGF_LRP_Nidogen"/>
</dbReference>
<dbReference type="Pfam" id="PF20700">
    <property type="entry name" value="Mutator"/>
    <property type="match status" value="1"/>
</dbReference>
<feature type="compositionally biased region" description="Basic and acidic residues" evidence="2">
    <location>
        <begin position="1114"/>
        <end position="1123"/>
    </location>
</feature>
<keyword evidence="3" id="KW-0472">Membrane</keyword>
<dbReference type="Proteomes" id="UP000225706">
    <property type="component" value="Unassembled WGS sequence"/>
</dbReference>
<keyword evidence="5" id="KW-0449">Lipoprotein</keyword>
<dbReference type="AlphaFoldDB" id="A0A2B4SDV1"/>
<dbReference type="Gene3D" id="2.120.10.30">
    <property type="entry name" value="TolB, C-terminal domain"/>
    <property type="match status" value="2"/>
</dbReference>
<feature type="region of interest" description="Disordered" evidence="2">
    <location>
        <begin position="639"/>
        <end position="658"/>
    </location>
</feature>
<sequence>MNLQTNKKENVAESVGKVEGIAIDWIDKDIFWTDTTNNRIEKAKVDGSDRKILFDRDIDQPRGIAVDLVNGPRINEEESIVVESASSGIRESTDGISHDQSEAKESSASYRKLQSTSQEDKPKPKLIKVDKEETSPSITGFRFCDMEVLSSVFSLLRCGECGDFSLLFMEDNLKRKGCASTLRLLCEQCGWKHSFCTSKKQGKSFEVNRRIVYGMRTLGKGYAGARKFCTIMNMPPPPNEKAFLSNSRVIGRHMKAIAKETMKKAGEEVLSLKKDVNSSEGLPVNCGVSCDGTWQKRGYSSRNGCVTVISMDTGKVLDVEALSQGCKQCERHEQMDKNSLEYQMWRADHTTCKSNFQGSAPAMEPEGAERIFQRSVELHNLRYTEFYGDGDSKSFSRIKNIYQDAGILVEKKECIGHVQKRVGTALRKLKRDNPGLGGRGKLTDSLIDKLQNYYGIAIRCNVGNLAGMKKAIHASLMHCASSEARPLHDHCPTGSASWCKYQKDKANHTNLFKHGPGLPLPVIAKLKPEYIRLSENNLLQKCLHGKTQNQNESLNGMVWQRIPKEIYVGRETLELGLYDAVSYFNIGSMSIIKLFQALGIPSGKYTEEGCRLQDQLRVNIAQHKSKATTKKRRKVIRGLKKRKDDHNKQTEGVSYGPDWGSNPKIERATLDGKERVIIVEASSSTPLKWVNGVIVDYADPESVIYWVDAGLGVVGRADLDGRNRKLSKNLTNSILFAIALHNETLYLSDNTAKTIRLVDKKSLKYLGKLDLSFPEILGITVLDGSRQPLNLVAVSITLEMKMEENNSIKESVPFRLQIYVHQWEEEKFKQAVVKGIRDYCYEDACSYNSRNTTIAGKLCSTFPNDSNAGSVQIRVLKKPGEFLVLNQTKVVFSLILQTQSNSTRSVVKNNTLDYVVQKSVYYISKHLGGYKVVYVNSKPPSFEQFCDVTGNKENRNEKTIASIIAGISSGIILWVVIVIAGKKIRRRRRGNQEAQGRDSEEAGREQENPYEEIPDVAVDTRNGNPNDNRTNHIGVTEQPQANNFEVENQINSGNEEINLNNFIKGHKNTGNRGKKSTNFTLGCWKNKNLEKSNEIHVNPSNKKTDGQWFGGINKNDDGKEKHMSTPSPFPDTKRGAGDGGGLNNSGYACNA</sequence>
<evidence type="ECO:0000256" key="2">
    <source>
        <dbReference type="SAM" id="MobiDB-lite"/>
    </source>
</evidence>
<keyword evidence="5" id="KW-0675">Receptor</keyword>
<feature type="compositionally biased region" description="Polar residues" evidence="2">
    <location>
        <begin position="106"/>
        <end position="117"/>
    </location>
</feature>
<feature type="compositionally biased region" description="Basic and acidic residues" evidence="2">
    <location>
        <begin position="91"/>
        <end position="105"/>
    </location>
</feature>
<keyword evidence="3" id="KW-0812">Transmembrane</keyword>
<evidence type="ECO:0000313" key="6">
    <source>
        <dbReference type="Proteomes" id="UP000225706"/>
    </source>
</evidence>
<protein>
    <submittedName>
        <fullName evidence="5">Low-density lipoprotein receptor-related protein 4</fullName>
    </submittedName>
</protein>
<feature type="domain" description="Mutator-like transposase" evidence="4">
    <location>
        <begin position="140"/>
        <end position="499"/>
    </location>
</feature>
<accession>A0A2B4SDV1</accession>
<dbReference type="SMART" id="SM00135">
    <property type="entry name" value="LY"/>
    <property type="match status" value="2"/>
</dbReference>
<dbReference type="SUPFAM" id="SSF63825">
    <property type="entry name" value="YWTD domain"/>
    <property type="match status" value="2"/>
</dbReference>
<feature type="repeat" description="LDL-receptor class B" evidence="1">
    <location>
        <begin position="28"/>
        <end position="70"/>
    </location>
</feature>
<comment type="caution">
    <text evidence="5">The sequence shown here is derived from an EMBL/GenBank/DDBJ whole genome shotgun (WGS) entry which is preliminary data.</text>
</comment>
<evidence type="ECO:0000256" key="3">
    <source>
        <dbReference type="SAM" id="Phobius"/>
    </source>
</evidence>
<dbReference type="PANTHER" id="PTHR46513">
    <property type="entry name" value="VITELLOGENIN RECEPTOR-LIKE PROTEIN-RELATED-RELATED"/>
    <property type="match status" value="1"/>
</dbReference>
<feature type="region of interest" description="Disordered" evidence="2">
    <location>
        <begin position="1097"/>
        <end position="1151"/>
    </location>
</feature>
<dbReference type="InterPro" id="IPR011042">
    <property type="entry name" value="6-blade_b-propeller_TolB-like"/>
</dbReference>
<evidence type="ECO:0000256" key="1">
    <source>
        <dbReference type="PROSITE-ProRule" id="PRU00461"/>
    </source>
</evidence>
<proteinExistence type="predicted"/>
<organism evidence="5 6">
    <name type="scientific">Stylophora pistillata</name>
    <name type="common">Smooth cauliflower coral</name>
    <dbReference type="NCBI Taxonomy" id="50429"/>
    <lineage>
        <taxon>Eukaryota</taxon>
        <taxon>Metazoa</taxon>
        <taxon>Cnidaria</taxon>
        <taxon>Anthozoa</taxon>
        <taxon>Hexacorallia</taxon>
        <taxon>Scleractinia</taxon>
        <taxon>Astrocoeniina</taxon>
        <taxon>Pocilloporidae</taxon>
        <taxon>Stylophora</taxon>
    </lineage>
</organism>
<keyword evidence="3" id="KW-1133">Transmembrane helix</keyword>
<dbReference type="Pfam" id="PF00058">
    <property type="entry name" value="Ldl_recept_b"/>
    <property type="match status" value="1"/>
</dbReference>
<feature type="region of interest" description="Disordered" evidence="2">
    <location>
        <begin position="84"/>
        <end position="131"/>
    </location>
</feature>
<feature type="region of interest" description="Disordered" evidence="2">
    <location>
        <begin position="987"/>
        <end position="1025"/>
    </location>
</feature>
<keyword evidence="6" id="KW-1185">Reference proteome</keyword>
<reference evidence="6" key="1">
    <citation type="journal article" date="2017" name="bioRxiv">
        <title>Comparative analysis of the genomes of Stylophora pistillata and Acropora digitifera provides evidence for extensive differences between species of corals.</title>
        <authorList>
            <person name="Voolstra C.R."/>
            <person name="Li Y."/>
            <person name="Liew Y.J."/>
            <person name="Baumgarten S."/>
            <person name="Zoccola D."/>
            <person name="Flot J.-F."/>
            <person name="Tambutte S."/>
            <person name="Allemand D."/>
            <person name="Aranda M."/>
        </authorList>
    </citation>
    <scope>NUCLEOTIDE SEQUENCE [LARGE SCALE GENOMIC DNA]</scope>
</reference>
<feature type="compositionally biased region" description="Basic and acidic residues" evidence="2">
    <location>
        <begin position="118"/>
        <end position="131"/>
    </location>
</feature>
<feature type="compositionally biased region" description="Basic and acidic residues" evidence="2">
    <location>
        <begin position="995"/>
        <end position="1007"/>
    </location>
</feature>
<evidence type="ECO:0000313" key="5">
    <source>
        <dbReference type="EMBL" id="PFX27279.1"/>
    </source>
</evidence>
<evidence type="ECO:0000259" key="4">
    <source>
        <dbReference type="Pfam" id="PF20700"/>
    </source>
</evidence>
<dbReference type="EMBL" id="LSMT01000107">
    <property type="protein sequence ID" value="PFX27279.1"/>
    <property type="molecule type" value="Genomic_DNA"/>
</dbReference>
<dbReference type="PROSITE" id="PS51120">
    <property type="entry name" value="LDLRB"/>
    <property type="match status" value="1"/>
</dbReference>
<dbReference type="InterPro" id="IPR000033">
    <property type="entry name" value="LDLR_classB_rpt"/>
</dbReference>
<gene>
    <name evidence="5" type="primary">Lrp4</name>
    <name evidence="5" type="ORF">AWC38_SpisGene8047</name>
</gene>
<name>A0A2B4SDV1_STYPI</name>
<dbReference type="OrthoDB" id="10059293at2759"/>